<feature type="signal peptide" evidence="2">
    <location>
        <begin position="1"/>
        <end position="20"/>
    </location>
</feature>
<feature type="chain" id="PRO_5020780667" description="DUF680 domain-containing protein" evidence="2">
    <location>
        <begin position="21"/>
        <end position="77"/>
    </location>
</feature>
<dbReference type="AlphaFoldDB" id="A0A4Q0MI53"/>
<comment type="caution">
    <text evidence="3">The sequence shown here is derived from an EMBL/GenBank/DDBJ whole genome shotgun (WGS) entry which is preliminary data.</text>
</comment>
<dbReference type="Proteomes" id="UP000289708">
    <property type="component" value="Unassembled WGS sequence"/>
</dbReference>
<feature type="compositionally biased region" description="Polar residues" evidence="1">
    <location>
        <begin position="61"/>
        <end position="77"/>
    </location>
</feature>
<evidence type="ECO:0000313" key="4">
    <source>
        <dbReference type="Proteomes" id="UP000289708"/>
    </source>
</evidence>
<protein>
    <recommendedName>
        <fullName evidence="5">DUF680 domain-containing protein</fullName>
    </recommendedName>
</protein>
<name>A0A4Q0MI53_9HYPH</name>
<evidence type="ECO:0008006" key="5">
    <source>
        <dbReference type="Google" id="ProtNLM"/>
    </source>
</evidence>
<evidence type="ECO:0000256" key="1">
    <source>
        <dbReference type="SAM" id="MobiDB-lite"/>
    </source>
</evidence>
<accession>A0A4Q0MI53</accession>
<feature type="region of interest" description="Disordered" evidence="1">
    <location>
        <begin position="54"/>
        <end position="77"/>
    </location>
</feature>
<dbReference type="EMBL" id="RYFI01000013">
    <property type="protein sequence ID" value="RXF72676.1"/>
    <property type="molecule type" value="Genomic_DNA"/>
</dbReference>
<organism evidence="3 4">
    <name type="scientific">Hansschlegelia zhihuaiae</name>
    <dbReference type="NCBI Taxonomy" id="405005"/>
    <lineage>
        <taxon>Bacteria</taxon>
        <taxon>Pseudomonadati</taxon>
        <taxon>Pseudomonadota</taxon>
        <taxon>Alphaproteobacteria</taxon>
        <taxon>Hyphomicrobiales</taxon>
        <taxon>Methylopilaceae</taxon>
        <taxon>Hansschlegelia</taxon>
    </lineage>
</organism>
<sequence length="77" mass="7958">MKTVLFALAASALVATTAMAEPANHGAQRQSQAPVASSATLGKGDVVRMRQVRDVAAPAERNSSLSSFDWTGDVNNG</sequence>
<keyword evidence="2" id="KW-0732">Signal</keyword>
<keyword evidence="4" id="KW-1185">Reference proteome</keyword>
<evidence type="ECO:0000313" key="3">
    <source>
        <dbReference type="EMBL" id="RXF72676.1"/>
    </source>
</evidence>
<proteinExistence type="predicted"/>
<gene>
    <name evidence="3" type="ORF">EK403_14010</name>
</gene>
<dbReference type="RefSeq" id="WP_128778102.1">
    <property type="nucleotide sequence ID" value="NZ_RYFI01000013.1"/>
</dbReference>
<reference evidence="3 4" key="1">
    <citation type="submission" date="2018-12" db="EMBL/GenBank/DDBJ databases">
        <title>bacterium Hansschlegelia zhihuaiae S113.</title>
        <authorList>
            <person name="He J."/>
        </authorList>
    </citation>
    <scope>NUCLEOTIDE SEQUENCE [LARGE SCALE GENOMIC DNA]</scope>
    <source>
        <strain evidence="3 4">S 113</strain>
    </source>
</reference>
<evidence type="ECO:0000256" key="2">
    <source>
        <dbReference type="SAM" id="SignalP"/>
    </source>
</evidence>